<keyword evidence="2" id="KW-1133">Transmembrane helix</keyword>
<dbReference type="AlphaFoldDB" id="A0A8H4N695"/>
<dbReference type="InterPro" id="IPR043502">
    <property type="entry name" value="DNA/RNA_pol_sf"/>
</dbReference>
<feature type="transmembrane region" description="Helical" evidence="2">
    <location>
        <begin position="241"/>
        <end position="260"/>
    </location>
</feature>
<dbReference type="InterPro" id="IPR013103">
    <property type="entry name" value="RVT_2"/>
</dbReference>
<evidence type="ECO:0000256" key="2">
    <source>
        <dbReference type="SAM" id="Phobius"/>
    </source>
</evidence>
<dbReference type="Proteomes" id="UP000572817">
    <property type="component" value="Unassembled WGS sequence"/>
</dbReference>
<gene>
    <name evidence="4" type="ORF">GTA08_BOTSDO07632</name>
</gene>
<evidence type="ECO:0000313" key="4">
    <source>
        <dbReference type="EMBL" id="KAF4304377.1"/>
    </source>
</evidence>
<dbReference type="Pfam" id="PF14223">
    <property type="entry name" value="Retrotran_gag_2"/>
    <property type="match status" value="1"/>
</dbReference>
<keyword evidence="2" id="KW-0812">Transmembrane</keyword>
<dbReference type="Pfam" id="PF07727">
    <property type="entry name" value="RVT_2"/>
    <property type="match status" value="1"/>
</dbReference>
<evidence type="ECO:0000313" key="5">
    <source>
        <dbReference type="Proteomes" id="UP000572817"/>
    </source>
</evidence>
<keyword evidence="2" id="KW-0472">Membrane</keyword>
<dbReference type="EMBL" id="WWBZ02000051">
    <property type="protein sequence ID" value="KAF4304377.1"/>
    <property type="molecule type" value="Genomic_DNA"/>
</dbReference>
<sequence>MYIPLKAKQLSNPSLSLKVSDSFSLDAAGLVALADLTTVQERTALTGSSTLLDALVICPGLHMQQRAVEIHGGEHPACGAMTTGFVFRVENPATVYYLQTVGRTGKLTTLEVSSIPDDRNHWGTWLGIHVFSFHNASSMGSVAYAAAVLWGIAVIIMLVLMQDWWGVACVGLLVLSRLCNVLVIRRRNREVWSGAKEPNVKGDLLILLSQDRWIRMKGLVDDLKAVTSGQWLRDPTNVESWVTAFATIIVYLDAALASNVTQAGKILLLALLIGSVGLLAITNASTDQLQMRGCVVKVQGKRKAYGRRLDLLTNFLVAAGFLSIISAARLGPPPDDGMPAPTAGPDLNESLEHVFEKDVLFMAIAASSPSEPQNRTTTPHVARASVRATGLATVFQTALHALSTPDLTEKPVVSCDDRSSNKMIPPQHYKNPSPGYLNFPPTYSSPTMSSSKLIIVLKSSQDWDKWFFIVQSRAKKARLYDYIDPTKDLRPQQPIAPTKPPLPTGNITDADRKEHKWKREDYKEDKKEYDRQMRELNDLSLLIEDSCFYLNPNAPNRPADFKPNKKVQDKILKLIKNDKIKTQVENALKRGLEEEPKDVDRVDYGTPGKDGKIKLTADQKSAYDLARLLYTDWRVKDGKARAIIVASVPDYLTDQLPNIAKAQYNFICERYGDEGPGQKQVLLCNLLYANLFNGKDLQEFINKWTQSLAKCTRAGITISDKMKVLLFVYNIDVSSKFKRWINNKYKEDADGYLALFKARLVVRGNKQRLGLDYFATYAAVARASTLRLIFALVAVYDLEYEQVDIVSAFIQSLMDQKGVYIRLPEGFREYEGNEELIGELLRSLYGLKQAPLLWQQEITTFLKSKGYEPLFNDLYVFHHKEHKGVIIVYVDDILLIHKHKDIILNMHNALAERYELRNLSLDTYIEEIVHKYGISNSKHINTPIVPDGANLQPFKSTASPNITSEY</sequence>
<feature type="domain" description="Reverse transcriptase Ty1/copia-type" evidence="3">
    <location>
        <begin position="738"/>
        <end position="920"/>
    </location>
</feature>
<dbReference type="SUPFAM" id="SSF56672">
    <property type="entry name" value="DNA/RNA polymerases"/>
    <property type="match status" value="1"/>
</dbReference>
<protein>
    <recommendedName>
        <fullName evidence="3">Reverse transcriptase Ty1/copia-type domain-containing protein</fullName>
    </recommendedName>
</protein>
<evidence type="ECO:0000259" key="3">
    <source>
        <dbReference type="Pfam" id="PF07727"/>
    </source>
</evidence>
<dbReference type="OrthoDB" id="2956246at2759"/>
<feature type="transmembrane region" description="Helical" evidence="2">
    <location>
        <begin position="165"/>
        <end position="184"/>
    </location>
</feature>
<feature type="compositionally biased region" description="Basic and acidic residues" evidence="1">
    <location>
        <begin position="509"/>
        <end position="520"/>
    </location>
</feature>
<evidence type="ECO:0000256" key="1">
    <source>
        <dbReference type="SAM" id="MobiDB-lite"/>
    </source>
</evidence>
<name>A0A8H4N695_9PEZI</name>
<comment type="caution">
    <text evidence="4">The sequence shown here is derived from an EMBL/GenBank/DDBJ whole genome shotgun (WGS) entry which is preliminary data.</text>
</comment>
<feature type="transmembrane region" description="Helical" evidence="2">
    <location>
        <begin position="142"/>
        <end position="159"/>
    </location>
</feature>
<keyword evidence="5" id="KW-1185">Reference proteome</keyword>
<accession>A0A8H4N695</accession>
<feature type="transmembrane region" description="Helical" evidence="2">
    <location>
        <begin position="311"/>
        <end position="331"/>
    </location>
</feature>
<feature type="region of interest" description="Disordered" evidence="1">
    <location>
        <begin position="490"/>
        <end position="520"/>
    </location>
</feature>
<reference evidence="4" key="1">
    <citation type="submission" date="2020-04" db="EMBL/GenBank/DDBJ databases">
        <title>Genome Assembly and Annotation of Botryosphaeria dothidea sdau 11-99, a Latent Pathogen of Apple Fruit Ring Rot in China.</title>
        <authorList>
            <person name="Yu C."/>
            <person name="Diao Y."/>
            <person name="Lu Q."/>
            <person name="Zhao J."/>
            <person name="Cui S."/>
            <person name="Peng C."/>
            <person name="He B."/>
            <person name="Liu H."/>
        </authorList>
    </citation>
    <scope>NUCLEOTIDE SEQUENCE [LARGE SCALE GENOMIC DNA]</scope>
    <source>
        <strain evidence="4">Sdau11-99</strain>
    </source>
</reference>
<proteinExistence type="predicted"/>
<organism evidence="4 5">
    <name type="scientific">Botryosphaeria dothidea</name>
    <dbReference type="NCBI Taxonomy" id="55169"/>
    <lineage>
        <taxon>Eukaryota</taxon>
        <taxon>Fungi</taxon>
        <taxon>Dikarya</taxon>
        <taxon>Ascomycota</taxon>
        <taxon>Pezizomycotina</taxon>
        <taxon>Dothideomycetes</taxon>
        <taxon>Dothideomycetes incertae sedis</taxon>
        <taxon>Botryosphaeriales</taxon>
        <taxon>Botryosphaeriaceae</taxon>
        <taxon>Botryosphaeria</taxon>
    </lineage>
</organism>
<feature type="transmembrane region" description="Helical" evidence="2">
    <location>
        <begin position="266"/>
        <end position="284"/>
    </location>
</feature>